<sequence>MQPRCSGTFSSSFERRSHRLYPSQQLLAWRAGISKSLVMSIDMPLLIPHPESTAIASYVASVSNMSIFSVEEDARMLARDTANFIKSQEGFLPVRVVEGKLINLGQSWKPPTATNGHKWAQVISAEDARTLSWVIPRPWPATPAIIEDSITTGNSRKATFSLVVADETMIFLEDRAAQTFCALLLPLRKKIALTPLSAAARMAGIHKSLVMSFDMPLCIPNPGSTAISAYISVVSGMAIFHQESEMCSLARDTVLAMRSQEWRPTAGLPVHFRGKPLGQRAGPNGGCGRQEDPVG</sequence>
<keyword evidence="3" id="KW-1185">Reference proteome</keyword>
<reference evidence="2 3" key="1">
    <citation type="submission" date="2020-05" db="EMBL/GenBank/DDBJ databases">
        <title>Identification and distribution of gene clusters putatively required for synthesis of sphingolipid metabolism inhibitors in phylogenetically diverse species of the filamentous fungus Fusarium.</title>
        <authorList>
            <person name="Kim H.-S."/>
            <person name="Busman M."/>
            <person name="Brown D.W."/>
            <person name="Divon H."/>
            <person name="Uhlig S."/>
            <person name="Proctor R.H."/>
        </authorList>
    </citation>
    <scope>NUCLEOTIDE SEQUENCE [LARGE SCALE GENOMIC DNA]</scope>
    <source>
        <strain evidence="2 3">NRRL 13617</strain>
    </source>
</reference>
<organism evidence="2 3">
    <name type="scientific">Fusarium phyllophilum</name>
    <dbReference type="NCBI Taxonomy" id="47803"/>
    <lineage>
        <taxon>Eukaryota</taxon>
        <taxon>Fungi</taxon>
        <taxon>Dikarya</taxon>
        <taxon>Ascomycota</taxon>
        <taxon>Pezizomycotina</taxon>
        <taxon>Sordariomycetes</taxon>
        <taxon>Hypocreomycetidae</taxon>
        <taxon>Hypocreales</taxon>
        <taxon>Nectriaceae</taxon>
        <taxon>Fusarium</taxon>
        <taxon>Fusarium fujikuroi species complex</taxon>
    </lineage>
</organism>
<dbReference type="Proteomes" id="UP000582016">
    <property type="component" value="Unassembled WGS sequence"/>
</dbReference>
<dbReference type="OrthoDB" id="5103968at2759"/>
<dbReference type="EMBL" id="JAAOAQ010000711">
    <property type="protein sequence ID" value="KAF5536374.1"/>
    <property type="molecule type" value="Genomic_DNA"/>
</dbReference>
<gene>
    <name evidence="2" type="ORF">FPHYL_12999</name>
</gene>
<evidence type="ECO:0000313" key="2">
    <source>
        <dbReference type="EMBL" id="KAF5536374.1"/>
    </source>
</evidence>
<name>A0A8H5IGG5_9HYPO</name>
<protein>
    <submittedName>
        <fullName evidence="2">Uncharacterized protein</fullName>
    </submittedName>
</protein>
<evidence type="ECO:0000256" key="1">
    <source>
        <dbReference type="SAM" id="MobiDB-lite"/>
    </source>
</evidence>
<accession>A0A8H5IGG5</accession>
<evidence type="ECO:0000313" key="3">
    <source>
        <dbReference type="Proteomes" id="UP000582016"/>
    </source>
</evidence>
<feature type="region of interest" description="Disordered" evidence="1">
    <location>
        <begin position="273"/>
        <end position="295"/>
    </location>
</feature>
<dbReference type="AlphaFoldDB" id="A0A8H5IGG5"/>
<comment type="caution">
    <text evidence="2">The sequence shown here is derived from an EMBL/GenBank/DDBJ whole genome shotgun (WGS) entry which is preliminary data.</text>
</comment>
<proteinExistence type="predicted"/>